<name>A0ABD6CAC2_9EURY</name>
<keyword evidence="4 10" id="KW-0808">Transferase</keyword>
<feature type="transmembrane region" description="Helical" evidence="8">
    <location>
        <begin position="112"/>
        <end position="130"/>
    </location>
</feature>
<sequence length="487" mass="53748">MRDDTARIDRHLLAVAAVVLVGSLLRLYALGAESLWVDEIITLRFATTYGFPELLWVIPAKQPHLPLYYVLLHGWTAVAGTSETALRAPSAVFGIISLPLIYLVGRHMFDRETGLVATVVLAVSPFHLYYAQETRMYSFLTATTLLSFLFLLRLRETPSRANVAGYVTGTMLTVALHPFGFLVVVAQGLALVADRWRSGGGWRPGEFSTLERTHLACWGLLTPVLALGVLKARSAVDGFDFIAPPTPADVVWTVHEYFSTTATPAAMLVGVLVVVAVLLAFRTLDRDRVLLVAWMLVPVLALVAVSYLLTPLFWDRYTIAASPAWFLAVALGITSLERRHARYALAGLLIAAMVPAVGHYYTTPQKEEWDAVTAEIETHAEPGDVVIVTDDVGRQAFDHYWSRSDVTVEDAVAGPAPGGGPVTNATEFQRLTHGSDRVWLVLTHIWFHPGEKQRVLDAVDDGRDVVRHRDYFGVELYLFANESDDRS</sequence>
<organism evidence="10 11">
    <name type="scientific">Halorientalis brevis</name>
    <dbReference type="NCBI Taxonomy" id="1126241"/>
    <lineage>
        <taxon>Archaea</taxon>
        <taxon>Methanobacteriati</taxon>
        <taxon>Methanobacteriota</taxon>
        <taxon>Stenosarchaea group</taxon>
        <taxon>Halobacteria</taxon>
        <taxon>Halobacteriales</taxon>
        <taxon>Haloarculaceae</taxon>
        <taxon>Halorientalis</taxon>
    </lineage>
</organism>
<gene>
    <name evidence="10" type="ORF">ACFR9U_07800</name>
</gene>
<evidence type="ECO:0000256" key="5">
    <source>
        <dbReference type="ARBA" id="ARBA00022692"/>
    </source>
</evidence>
<dbReference type="InterPro" id="IPR050297">
    <property type="entry name" value="LipidA_mod_glycosyltrf_83"/>
</dbReference>
<keyword evidence="6 8" id="KW-1133">Transmembrane helix</keyword>
<evidence type="ECO:0000313" key="10">
    <source>
        <dbReference type="EMBL" id="MFD1586882.1"/>
    </source>
</evidence>
<accession>A0ABD6CAC2</accession>
<evidence type="ECO:0000256" key="7">
    <source>
        <dbReference type="ARBA" id="ARBA00023136"/>
    </source>
</evidence>
<dbReference type="InterPro" id="IPR038731">
    <property type="entry name" value="RgtA/B/C-like"/>
</dbReference>
<comment type="subcellular location">
    <subcellularLocation>
        <location evidence="1">Cell membrane</location>
        <topology evidence="1">Multi-pass membrane protein</topology>
    </subcellularLocation>
</comment>
<dbReference type="GO" id="GO:0016757">
    <property type="term" value="F:glycosyltransferase activity"/>
    <property type="evidence" value="ECO:0007669"/>
    <property type="project" value="UniProtKB-KW"/>
</dbReference>
<feature type="transmembrane region" description="Helical" evidence="8">
    <location>
        <begin position="343"/>
        <end position="361"/>
    </location>
</feature>
<dbReference type="EMBL" id="JBHUDJ010000003">
    <property type="protein sequence ID" value="MFD1586882.1"/>
    <property type="molecule type" value="Genomic_DNA"/>
</dbReference>
<feature type="transmembrane region" description="Helical" evidence="8">
    <location>
        <begin position="12"/>
        <end position="29"/>
    </location>
</feature>
<proteinExistence type="predicted"/>
<evidence type="ECO:0000256" key="3">
    <source>
        <dbReference type="ARBA" id="ARBA00022676"/>
    </source>
</evidence>
<evidence type="ECO:0000259" key="9">
    <source>
        <dbReference type="Pfam" id="PF13231"/>
    </source>
</evidence>
<keyword evidence="7 8" id="KW-0472">Membrane</keyword>
<evidence type="ECO:0000313" key="11">
    <source>
        <dbReference type="Proteomes" id="UP001597119"/>
    </source>
</evidence>
<feature type="transmembrane region" description="Helical" evidence="8">
    <location>
        <begin position="288"/>
        <end position="310"/>
    </location>
</feature>
<dbReference type="PANTHER" id="PTHR33908:SF11">
    <property type="entry name" value="MEMBRANE PROTEIN"/>
    <property type="match status" value="1"/>
</dbReference>
<evidence type="ECO:0000256" key="8">
    <source>
        <dbReference type="SAM" id="Phobius"/>
    </source>
</evidence>
<feature type="transmembrane region" description="Helical" evidence="8">
    <location>
        <begin position="166"/>
        <end position="193"/>
    </location>
</feature>
<feature type="domain" description="Glycosyltransferase RgtA/B/C/D-like" evidence="9">
    <location>
        <begin position="66"/>
        <end position="177"/>
    </location>
</feature>
<keyword evidence="3 10" id="KW-0328">Glycosyltransferase</keyword>
<feature type="transmembrane region" description="Helical" evidence="8">
    <location>
        <begin position="88"/>
        <end position="105"/>
    </location>
</feature>
<dbReference type="Proteomes" id="UP001597119">
    <property type="component" value="Unassembled WGS sequence"/>
</dbReference>
<evidence type="ECO:0000256" key="6">
    <source>
        <dbReference type="ARBA" id="ARBA00022989"/>
    </source>
</evidence>
<dbReference type="GO" id="GO:0005886">
    <property type="term" value="C:plasma membrane"/>
    <property type="evidence" value="ECO:0007669"/>
    <property type="project" value="UniProtKB-SubCell"/>
</dbReference>
<evidence type="ECO:0000256" key="4">
    <source>
        <dbReference type="ARBA" id="ARBA00022679"/>
    </source>
</evidence>
<comment type="caution">
    <text evidence="10">The sequence shown here is derived from an EMBL/GenBank/DDBJ whole genome shotgun (WGS) entry which is preliminary data.</text>
</comment>
<dbReference type="Pfam" id="PF13231">
    <property type="entry name" value="PMT_2"/>
    <property type="match status" value="1"/>
</dbReference>
<feature type="transmembrane region" description="Helical" evidence="8">
    <location>
        <begin position="262"/>
        <end position="281"/>
    </location>
</feature>
<feature type="transmembrane region" description="Helical" evidence="8">
    <location>
        <begin position="316"/>
        <end position="336"/>
    </location>
</feature>
<reference evidence="10 11" key="1">
    <citation type="journal article" date="2019" name="Int. J. Syst. Evol. Microbiol.">
        <title>The Global Catalogue of Microorganisms (GCM) 10K type strain sequencing project: providing services to taxonomists for standard genome sequencing and annotation.</title>
        <authorList>
            <consortium name="The Broad Institute Genomics Platform"/>
            <consortium name="The Broad Institute Genome Sequencing Center for Infectious Disease"/>
            <person name="Wu L."/>
            <person name="Ma J."/>
        </authorList>
    </citation>
    <scope>NUCLEOTIDE SEQUENCE [LARGE SCALE GENOMIC DNA]</scope>
    <source>
        <strain evidence="10 11">CGMCC 1.12125</strain>
    </source>
</reference>
<dbReference type="EC" id="2.4.-.-" evidence="10"/>
<dbReference type="PANTHER" id="PTHR33908">
    <property type="entry name" value="MANNOSYLTRANSFERASE YKCB-RELATED"/>
    <property type="match status" value="1"/>
</dbReference>
<dbReference type="AlphaFoldDB" id="A0ABD6CAC2"/>
<protein>
    <submittedName>
        <fullName evidence="10">Glycosyltransferase family 39 protein</fullName>
        <ecNumber evidence="10">2.4.-.-</ecNumber>
    </submittedName>
</protein>
<dbReference type="RefSeq" id="WP_247375818.1">
    <property type="nucleotide sequence ID" value="NZ_JALLGV010000001.1"/>
</dbReference>
<dbReference type="GO" id="GO:0008610">
    <property type="term" value="P:lipid biosynthetic process"/>
    <property type="evidence" value="ECO:0007669"/>
    <property type="project" value="UniProtKB-ARBA"/>
</dbReference>
<keyword evidence="5 8" id="KW-0812">Transmembrane</keyword>
<feature type="transmembrane region" description="Helical" evidence="8">
    <location>
        <begin position="136"/>
        <end position="154"/>
    </location>
</feature>
<evidence type="ECO:0000256" key="2">
    <source>
        <dbReference type="ARBA" id="ARBA00022475"/>
    </source>
</evidence>
<keyword evidence="2" id="KW-1003">Cell membrane</keyword>
<evidence type="ECO:0000256" key="1">
    <source>
        <dbReference type="ARBA" id="ARBA00004651"/>
    </source>
</evidence>
<keyword evidence="11" id="KW-1185">Reference proteome</keyword>